<feature type="binding site" evidence="10">
    <location>
        <position position="275"/>
    </location>
    <ligand>
        <name>Zn(2+)</name>
        <dbReference type="ChEBI" id="CHEBI:29105"/>
    </ligand>
</feature>
<comment type="subcellular location">
    <subcellularLocation>
        <location evidence="10">Cytoplasm</location>
    </subcellularLocation>
</comment>
<dbReference type="GO" id="GO:0019843">
    <property type="term" value="F:rRNA binding"/>
    <property type="evidence" value="ECO:0007669"/>
    <property type="project" value="UniProtKB-KW"/>
</dbReference>
<evidence type="ECO:0000256" key="10">
    <source>
        <dbReference type="HAMAP-Rule" id="MF_01820"/>
    </source>
</evidence>
<evidence type="ECO:0000313" key="13">
    <source>
        <dbReference type="EMBL" id="SDG86069.1"/>
    </source>
</evidence>
<keyword evidence="3 10" id="KW-0479">Metal-binding</keyword>
<keyword evidence="14" id="KW-1185">Reference proteome</keyword>
<dbReference type="Pfam" id="PF16745">
    <property type="entry name" value="RsgA_N"/>
    <property type="match status" value="1"/>
</dbReference>
<comment type="similarity">
    <text evidence="10">Belongs to the TRAFAC class YlqF/YawG GTPase family. RsgA subfamily.</text>
</comment>
<dbReference type="CDD" id="cd04466">
    <property type="entry name" value="S1_YloQ_GTPase"/>
    <property type="match status" value="1"/>
</dbReference>
<evidence type="ECO:0000259" key="11">
    <source>
        <dbReference type="PROSITE" id="PS50936"/>
    </source>
</evidence>
<dbReference type="NCBIfam" id="TIGR00157">
    <property type="entry name" value="ribosome small subunit-dependent GTPase A"/>
    <property type="match status" value="1"/>
</dbReference>
<dbReference type="OrthoDB" id="9809485at2"/>
<dbReference type="GO" id="GO:0042274">
    <property type="term" value="P:ribosomal small subunit biogenesis"/>
    <property type="evidence" value="ECO:0007669"/>
    <property type="project" value="UniProtKB-UniRule"/>
</dbReference>
<keyword evidence="1 10" id="KW-0963">Cytoplasm</keyword>
<evidence type="ECO:0000256" key="1">
    <source>
        <dbReference type="ARBA" id="ARBA00022490"/>
    </source>
</evidence>
<evidence type="ECO:0000256" key="6">
    <source>
        <dbReference type="ARBA" id="ARBA00022801"/>
    </source>
</evidence>
<feature type="binding site" evidence="10">
    <location>
        <position position="268"/>
    </location>
    <ligand>
        <name>Zn(2+)</name>
        <dbReference type="ChEBI" id="CHEBI:29105"/>
    </ligand>
</feature>
<evidence type="ECO:0000256" key="5">
    <source>
        <dbReference type="ARBA" id="ARBA00022741"/>
    </source>
</evidence>
<comment type="function">
    <text evidence="10">One of several proteins that assist in the late maturation steps of the functional core of the 30S ribosomal subunit. Helps release RbfA from mature subunits. May play a role in the assembly of ribosomal proteins into the subunit. Circularly permuted GTPase that catalyzes slow GTP hydrolysis, GTPase activity is stimulated by the 30S ribosomal subunit.</text>
</comment>
<keyword evidence="9 10" id="KW-0342">GTP-binding</keyword>
<feature type="binding site" evidence="10">
    <location>
        <begin position="186"/>
        <end position="194"/>
    </location>
    <ligand>
        <name>GTP</name>
        <dbReference type="ChEBI" id="CHEBI:37565"/>
    </ligand>
</feature>
<dbReference type="InterPro" id="IPR030378">
    <property type="entry name" value="G_CP_dom"/>
</dbReference>
<comment type="subunit">
    <text evidence="10">Monomer. Associates with 30S ribosomal subunit, binds 16S rRNA.</text>
</comment>
<feature type="domain" description="CP-type G" evidence="12">
    <location>
        <begin position="82"/>
        <end position="244"/>
    </location>
</feature>
<organism evidence="13 14">
    <name type="scientific">Dyadobacter soli</name>
    <dbReference type="NCBI Taxonomy" id="659014"/>
    <lineage>
        <taxon>Bacteria</taxon>
        <taxon>Pseudomonadati</taxon>
        <taxon>Bacteroidota</taxon>
        <taxon>Cytophagia</taxon>
        <taxon>Cytophagales</taxon>
        <taxon>Spirosomataceae</taxon>
        <taxon>Dyadobacter</taxon>
    </lineage>
</organism>
<dbReference type="AlphaFoldDB" id="A0A1G7XPC0"/>
<dbReference type="GO" id="GO:0005737">
    <property type="term" value="C:cytoplasm"/>
    <property type="evidence" value="ECO:0007669"/>
    <property type="project" value="UniProtKB-SubCell"/>
</dbReference>
<keyword evidence="8 10" id="KW-0694">RNA-binding</keyword>
<dbReference type="SUPFAM" id="SSF50249">
    <property type="entry name" value="Nucleic acid-binding proteins"/>
    <property type="match status" value="1"/>
</dbReference>
<evidence type="ECO:0000313" key="14">
    <source>
        <dbReference type="Proteomes" id="UP000198748"/>
    </source>
</evidence>
<dbReference type="InterPro" id="IPR012340">
    <property type="entry name" value="NA-bd_OB-fold"/>
</dbReference>
<protein>
    <recommendedName>
        <fullName evidence="10">Small ribosomal subunit biogenesis GTPase RsgA</fullName>
        <ecNumber evidence="10">3.6.1.-</ecNumber>
    </recommendedName>
</protein>
<feature type="binding site" evidence="10">
    <location>
        <begin position="132"/>
        <end position="135"/>
    </location>
    <ligand>
        <name>GTP</name>
        <dbReference type="ChEBI" id="CHEBI:37565"/>
    </ligand>
</feature>
<keyword evidence="2 10" id="KW-0690">Ribosome biogenesis</keyword>
<dbReference type="STRING" id="659014.SAMN04487996_12470"/>
<proteinExistence type="inferred from homology"/>
<dbReference type="PROSITE" id="PS50936">
    <property type="entry name" value="ENGC_GTPASE"/>
    <property type="match status" value="1"/>
</dbReference>
<dbReference type="Gene3D" id="1.10.40.50">
    <property type="entry name" value="Probable gtpase engc, domain 3"/>
    <property type="match status" value="1"/>
</dbReference>
<dbReference type="InterPro" id="IPR004881">
    <property type="entry name" value="Ribosome_biogen_GTPase_RsgA"/>
</dbReference>
<name>A0A1G7XPC0_9BACT</name>
<evidence type="ECO:0000256" key="7">
    <source>
        <dbReference type="ARBA" id="ARBA00022833"/>
    </source>
</evidence>
<comment type="cofactor">
    <cofactor evidence="10">
        <name>Zn(2+)</name>
        <dbReference type="ChEBI" id="CHEBI:29105"/>
    </cofactor>
    <text evidence="10">Binds 1 zinc ion per subunit.</text>
</comment>
<feature type="binding site" evidence="10">
    <location>
        <position position="281"/>
    </location>
    <ligand>
        <name>Zn(2+)</name>
        <dbReference type="ChEBI" id="CHEBI:29105"/>
    </ligand>
</feature>
<keyword evidence="6 10" id="KW-0378">Hydrolase</keyword>
<evidence type="ECO:0000256" key="8">
    <source>
        <dbReference type="ARBA" id="ARBA00022884"/>
    </source>
</evidence>
<dbReference type="InterPro" id="IPR031944">
    <property type="entry name" value="RsgA_N"/>
</dbReference>
<gene>
    <name evidence="10" type="primary">rsgA</name>
    <name evidence="13" type="ORF">SAMN04487996_12470</name>
</gene>
<evidence type="ECO:0000256" key="2">
    <source>
        <dbReference type="ARBA" id="ARBA00022517"/>
    </source>
</evidence>
<evidence type="ECO:0000259" key="12">
    <source>
        <dbReference type="PROSITE" id="PS51721"/>
    </source>
</evidence>
<dbReference type="Pfam" id="PF03193">
    <property type="entry name" value="RsgA_GTPase"/>
    <property type="match status" value="1"/>
</dbReference>
<dbReference type="GO" id="GO:0005525">
    <property type="term" value="F:GTP binding"/>
    <property type="evidence" value="ECO:0007669"/>
    <property type="project" value="UniProtKB-UniRule"/>
</dbReference>
<dbReference type="SUPFAM" id="SSF52540">
    <property type="entry name" value="P-loop containing nucleoside triphosphate hydrolases"/>
    <property type="match status" value="1"/>
</dbReference>
<sequence>MSLIRGLVLRSTGSWYEVRDSRDGHIWQCRLKGKFKALGLKVTNPIAVGDYVNFEVENEGENFGIIHEIVPRENYVIRRSVHKTAHAHLIAANVDQAILICTLVFPRTSLGFIDRFLVAIESFRIPGVLVFNKQDLLNDEMKDFQAELMELYTGLGYRCLTTTAVAELGLDDFKTLLKGKVSLLSGHSGVGKSTLVNAIAPDLDIKTQEVSTFANKGVHTTTFAEMFELEKDTFIIDSPGIKELGLADMEKEEISHYFPEMRDLLNQCRFNNCQHINEPGCAVKDAVSEGKIAMSRFESYLSIMAGDDNRK</sequence>
<feature type="domain" description="EngC GTPase" evidence="11">
    <location>
        <begin position="92"/>
        <end position="242"/>
    </location>
</feature>
<keyword evidence="4 10" id="KW-0699">rRNA-binding</keyword>
<dbReference type="HAMAP" id="MF_01820">
    <property type="entry name" value="GTPase_RsgA"/>
    <property type="match status" value="1"/>
</dbReference>
<evidence type="ECO:0000256" key="4">
    <source>
        <dbReference type="ARBA" id="ARBA00022730"/>
    </source>
</evidence>
<dbReference type="CDD" id="cd01854">
    <property type="entry name" value="YjeQ_EngC"/>
    <property type="match status" value="1"/>
</dbReference>
<feature type="binding site" evidence="10">
    <location>
        <position position="273"/>
    </location>
    <ligand>
        <name>Zn(2+)</name>
        <dbReference type="ChEBI" id="CHEBI:29105"/>
    </ligand>
</feature>
<dbReference type="PROSITE" id="PS51721">
    <property type="entry name" value="G_CP"/>
    <property type="match status" value="1"/>
</dbReference>
<dbReference type="EC" id="3.6.1.-" evidence="10"/>
<dbReference type="RefSeq" id="WP_090156969.1">
    <property type="nucleotide sequence ID" value="NZ_FNAN01000024.1"/>
</dbReference>
<dbReference type="EMBL" id="FNAN01000024">
    <property type="protein sequence ID" value="SDG86069.1"/>
    <property type="molecule type" value="Genomic_DNA"/>
</dbReference>
<dbReference type="Gene3D" id="3.40.50.300">
    <property type="entry name" value="P-loop containing nucleotide triphosphate hydrolases"/>
    <property type="match status" value="1"/>
</dbReference>
<dbReference type="GO" id="GO:0046872">
    <property type="term" value="F:metal ion binding"/>
    <property type="evidence" value="ECO:0007669"/>
    <property type="project" value="UniProtKB-KW"/>
</dbReference>
<evidence type="ECO:0000256" key="9">
    <source>
        <dbReference type="ARBA" id="ARBA00023134"/>
    </source>
</evidence>
<evidence type="ECO:0000256" key="3">
    <source>
        <dbReference type="ARBA" id="ARBA00022723"/>
    </source>
</evidence>
<dbReference type="InterPro" id="IPR010914">
    <property type="entry name" value="RsgA_GTPase_dom"/>
</dbReference>
<dbReference type="InterPro" id="IPR027417">
    <property type="entry name" value="P-loop_NTPase"/>
</dbReference>
<reference evidence="14" key="1">
    <citation type="submission" date="2016-10" db="EMBL/GenBank/DDBJ databases">
        <authorList>
            <person name="Varghese N."/>
            <person name="Submissions S."/>
        </authorList>
    </citation>
    <scope>NUCLEOTIDE SEQUENCE [LARGE SCALE GENOMIC DNA]</scope>
    <source>
        <strain evidence="14">DSM 25329</strain>
    </source>
</reference>
<dbReference type="Proteomes" id="UP000198748">
    <property type="component" value="Unassembled WGS sequence"/>
</dbReference>
<keyword evidence="7 10" id="KW-0862">Zinc</keyword>
<dbReference type="Gene3D" id="2.40.50.140">
    <property type="entry name" value="Nucleic acid-binding proteins"/>
    <property type="match status" value="1"/>
</dbReference>
<dbReference type="PANTHER" id="PTHR32120:SF11">
    <property type="entry name" value="SMALL RIBOSOMAL SUBUNIT BIOGENESIS GTPASE RSGA 1, MITOCHONDRIAL-RELATED"/>
    <property type="match status" value="1"/>
</dbReference>
<accession>A0A1G7XPC0</accession>
<dbReference type="PANTHER" id="PTHR32120">
    <property type="entry name" value="SMALL RIBOSOMAL SUBUNIT BIOGENESIS GTPASE RSGA"/>
    <property type="match status" value="1"/>
</dbReference>
<keyword evidence="5 10" id="KW-0547">Nucleotide-binding</keyword>
<dbReference type="GO" id="GO:0003924">
    <property type="term" value="F:GTPase activity"/>
    <property type="evidence" value="ECO:0007669"/>
    <property type="project" value="UniProtKB-UniRule"/>
</dbReference>